<dbReference type="EMBL" id="WIXE01005561">
    <property type="protein sequence ID" value="KAK5982090.1"/>
    <property type="molecule type" value="Genomic_DNA"/>
</dbReference>
<accession>A0AAN8G2J9</accession>
<comment type="caution">
    <text evidence="2">The sequence shown here is derived from an EMBL/GenBank/DDBJ whole genome shotgun (WGS) entry which is preliminary data.</text>
</comment>
<gene>
    <name evidence="2" type="ORF">GCK32_004405</name>
</gene>
<dbReference type="Proteomes" id="UP001331761">
    <property type="component" value="Unassembled WGS sequence"/>
</dbReference>
<keyword evidence="3" id="KW-1185">Reference proteome</keyword>
<protein>
    <submittedName>
        <fullName evidence="2">Uncharacterized protein</fullName>
    </submittedName>
</protein>
<evidence type="ECO:0000313" key="2">
    <source>
        <dbReference type="EMBL" id="KAK5982090.1"/>
    </source>
</evidence>
<evidence type="ECO:0000313" key="3">
    <source>
        <dbReference type="Proteomes" id="UP001331761"/>
    </source>
</evidence>
<feature type="region of interest" description="Disordered" evidence="1">
    <location>
        <begin position="1"/>
        <end position="44"/>
    </location>
</feature>
<feature type="non-terminal residue" evidence="2">
    <location>
        <position position="44"/>
    </location>
</feature>
<reference evidence="2 3" key="1">
    <citation type="submission" date="2019-10" db="EMBL/GenBank/DDBJ databases">
        <title>Assembly and Annotation for the nematode Trichostrongylus colubriformis.</title>
        <authorList>
            <person name="Martin J."/>
        </authorList>
    </citation>
    <scope>NUCLEOTIDE SEQUENCE [LARGE SCALE GENOMIC DNA]</scope>
    <source>
        <strain evidence="2">G859</strain>
        <tissue evidence="2">Whole worm</tissue>
    </source>
</reference>
<name>A0AAN8G2J9_TRICO</name>
<dbReference type="AlphaFoldDB" id="A0AAN8G2J9"/>
<organism evidence="2 3">
    <name type="scientific">Trichostrongylus colubriformis</name>
    <name type="common">Black scour worm</name>
    <dbReference type="NCBI Taxonomy" id="6319"/>
    <lineage>
        <taxon>Eukaryota</taxon>
        <taxon>Metazoa</taxon>
        <taxon>Ecdysozoa</taxon>
        <taxon>Nematoda</taxon>
        <taxon>Chromadorea</taxon>
        <taxon>Rhabditida</taxon>
        <taxon>Rhabditina</taxon>
        <taxon>Rhabditomorpha</taxon>
        <taxon>Strongyloidea</taxon>
        <taxon>Trichostrongylidae</taxon>
        <taxon>Trichostrongylus</taxon>
    </lineage>
</organism>
<evidence type="ECO:0000256" key="1">
    <source>
        <dbReference type="SAM" id="MobiDB-lite"/>
    </source>
</evidence>
<sequence>MLRKISRALSFASSDEDRKRSRKRKGKPPRAVHARGATQPFLER</sequence>
<feature type="compositionally biased region" description="Basic residues" evidence="1">
    <location>
        <begin position="20"/>
        <end position="33"/>
    </location>
</feature>
<proteinExistence type="predicted"/>